<evidence type="ECO:0000256" key="3">
    <source>
        <dbReference type="ARBA" id="ARBA00022691"/>
    </source>
</evidence>
<evidence type="ECO:0000256" key="5">
    <source>
        <dbReference type="ARBA" id="ARBA00023004"/>
    </source>
</evidence>
<dbReference type="PANTHER" id="PTHR43273:SF8">
    <property type="entry name" value="RADICAL SAM DOMAIN PROTEIN"/>
    <property type="match status" value="1"/>
</dbReference>
<organism evidence="7 8">
    <name type="scientific">Enterococcus diestrammenae</name>
    <dbReference type="NCBI Taxonomy" id="1155073"/>
    <lineage>
        <taxon>Bacteria</taxon>
        <taxon>Bacillati</taxon>
        <taxon>Bacillota</taxon>
        <taxon>Bacilli</taxon>
        <taxon>Lactobacillales</taxon>
        <taxon>Enterococcaceae</taxon>
        <taxon>Enterococcus</taxon>
    </lineage>
</organism>
<keyword evidence="2" id="KW-0004">4Fe-4S</keyword>
<dbReference type="RefSeq" id="WP_161870186.1">
    <property type="nucleotide sequence ID" value="NZ_MAEI02000001.1"/>
</dbReference>
<reference evidence="7 8" key="2">
    <citation type="submission" date="2024-02" db="EMBL/GenBank/DDBJ databases">
        <title>The Genome Sequence of Enterococcus diestrammenae JM9A.</title>
        <authorList>
            <person name="Earl A."/>
            <person name="Manson A."/>
            <person name="Gilmore M."/>
            <person name="Sanders J."/>
            <person name="Shea T."/>
            <person name="Howe W."/>
            <person name="Livny J."/>
            <person name="Cuomo C."/>
            <person name="Neafsey D."/>
            <person name="Birren B."/>
        </authorList>
    </citation>
    <scope>NUCLEOTIDE SEQUENCE [LARGE SCALE GENOMIC DNA]</scope>
    <source>
        <strain evidence="7 8">JM9A</strain>
    </source>
</reference>
<gene>
    <name evidence="7" type="ORF">BAU18_001078</name>
</gene>
<name>A0ABV0F3A9_9ENTE</name>
<keyword evidence="3" id="KW-0949">S-adenosyl-L-methionine</keyword>
<dbReference type="InterPro" id="IPR000385">
    <property type="entry name" value="MoaA_NifB_PqqE_Fe-S-bd_CS"/>
</dbReference>
<evidence type="ECO:0000313" key="7">
    <source>
        <dbReference type="EMBL" id="MEO1781493.1"/>
    </source>
</evidence>
<protein>
    <recommendedName>
        <fullName evidence="9">Radical SAM core domain-containing protein</fullName>
    </recommendedName>
</protein>
<evidence type="ECO:0000256" key="1">
    <source>
        <dbReference type="ARBA" id="ARBA00001966"/>
    </source>
</evidence>
<dbReference type="SUPFAM" id="SSF102114">
    <property type="entry name" value="Radical SAM enzymes"/>
    <property type="match status" value="1"/>
</dbReference>
<reference evidence="8" key="1">
    <citation type="submission" date="2016-06" db="EMBL/GenBank/DDBJ databases">
        <title>Four novel species of enterococci isolated from chicken manure.</title>
        <authorList>
            <person name="Van Tyne D."/>
        </authorList>
    </citation>
    <scope>NUCLEOTIDE SEQUENCE [LARGE SCALE GENOMIC DNA]</scope>
    <source>
        <strain evidence="8">JM9A</strain>
    </source>
</reference>
<dbReference type="Proteomes" id="UP001429357">
    <property type="component" value="Unassembled WGS sequence"/>
</dbReference>
<dbReference type="EMBL" id="MAEI02000001">
    <property type="protein sequence ID" value="MEO1781493.1"/>
    <property type="molecule type" value="Genomic_DNA"/>
</dbReference>
<keyword evidence="4" id="KW-0479">Metal-binding</keyword>
<evidence type="ECO:0000256" key="2">
    <source>
        <dbReference type="ARBA" id="ARBA00022485"/>
    </source>
</evidence>
<evidence type="ECO:0000256" key="4">
    <source>
        <dbReference type="ARBA" id="ARBA00022723"/>
    </source>
</evidence>
<evidence type="ECO:0000256" key="6">
    <source>
        <dbReference type="ARBA" id="ARBA00023014"/>
    </source>
</evidence>
<proteinExistence type="predicted"/>
<keyword evidence="5" id="KW-0408">Iron</keyword>
<keyword evidence="6" id="KW-0411">Iron-sulfur</keyword>
<evidence type="ECO:0008006" key="9">
    <source>
        <dbReference type="Google" id="ProtNLM"/>
    </source>
</evidence>
<evidence type="ECO:0000313" key="8">
    <source>
        <dbReference type="Proteomes" id="UP001429357"/>
    </source>
</evidence>
<dbReference type="InterPro" id="IPR013785">
    <property type="entry name" value="Aldolase_TIM"/>
</dbReference>
<dbReference type="PROSITE" id="PS01305">
    <property type="entry name" value="MOAA_NIFB_PQQE"/>
    <property type="match status" value="1"/>
</dbReference>
<sequence length="198" mass="23279">MKIKTKPLIFKTLNSLYCYDDSTKNVFPINEIEKDFIEHIQPNQEFTADNPNLSAITNKIERLGLFQKNLISEIPIEDELRNYKLKNGITHLCLILTEACDFRCKYCIYSDNYFYTNSYSSKKMSFDVAKRAIDFYVNINMKAIRYNPNKRFTIGFYGGEPTLCHLTIMKIVEYIKVECPFIWDNITLDLSQYLGHDL</sequence>
<dbReference type="InterPro" id="IPR023867">
    <property type="entry name" value="Sulphatase_maturase_rSAM"/>
</dbReference>
<dbReference type="InterPro" id="IPR058240">
    <property type="entry name" value="rSAM_sf"/>
</dbReference>
<comment type="cofactor">
    <cofactor evidence="1">
        <name>[4Fe-4S] cluster</name>
        <dbReference type="ChEBI" id="CHEBI:49883"/>
    </cofactor>
</comment>
<comment type="caution">
    <text evidence="7">The sequence shown here is derived from an EMBL/GenBank/DDBJ whole genome shotgun (WGS) entry which is preliminary data.</text>
</comment>
<keyword evidence="8" id="KW-1185">Reference proteome</keyword>
<dbReference type="PANTHER" id="PTHR43273">
    <property type="entry name" value="ANAEROBIC SULFATASE-MATURATING ENZYME HOMOLOG ASLB-RELATED"/>
    <property type="match status" value="1"/>
</dbReference>
<dbReference type="Gene3D" id="3.20.20.70">
    <property type="entry name" value="Aldolase class I"/>
    <property type="match status" value="1"/>
</dbReference>
<accession>A0ABV0F3A9</accession>